<dbReference type="SUPFAM" id="SSF101756">
    <property type="entry name" value="Hypothetical protein YgiW"/>
    <property type="match status" value="3"/>
</dbReference>
<dbReference type="GO" id="GO:0005884">
    <property type="term" value="C:actin filament"/>
    <property type="evidence" value="ECO:0007669"/>
    <property type="project" value="TreeGrafter"/>
</dbReference>
<keyword evidence="2" id="KW-1185">Reference proteome</keyword>
<dbReference type="Proteomes" id="UP000269154">
    <property type="component" value="Unassembled WGS sequence"/>
</dbReference>
<evidence type="ECO:0008006" key="3">
    <source>
        <dbReference type="Google" id="ProtNLM"/>
    </source>
</evidence>
<dbReference type="InterPro" id="IPR051412">
    <property type="entry name" value="Formin_Homology_Diaphanous_sf"/>
</dbReference>
<accession>A0A3N6NU06</accession>
<dbReference type="RefSeq" id="WP_124155721.1">
    <property type="nucleotide sequence ID" value="NZ_CAWOLW010000339.1"/>
</dbReference>
<gene>
    <name evidence="1" type="ORF">D5R40_31735</name>
</gene>
<reference evidence="1 2" key="1">
    <citation type="journal article" date="2018" name="ACS Chem. Biol.">
        <title>Ketoreductase domain dysfunction expands chemodiversity: malyngamide biosynthesis in the cyanobacterium Okeania hirsuta.</title>
        <authorList>
            <person name="Moss N.A."/>
            <person name="Leao T."/>
            <person name="Rankin M."/>
            <person name="McCullough T.M."/>
            <person name="Qu P."/>
            <person name="Korobeynikov A."/>
            <person name="Smith J.L."/>
            <person name="Gerwick L."/>
            <person name="Gerwick W.H."/>
        </authorList>
    </citation>
    <scope>NUCLEOTIDE SEQUENCE [LARGE SCALE GENOMIC DNA]</scope>
    <source>
        <strain evidence="1 2">PAB10Feb10-1</strain>
    </source>
</reference>
<evidence type="ECO:0000313" key="2">
    <source>
        <dbReference type="Proteomes" id="UP000269154"/>
    </source>
</evidence>
<dbReference type="AlphaFoldDB" id="A0A3N6NU06"/>
<organism evidence="1 2">
    <name type="scientific">Okeania hirsuta</name>
    <dbReference type="NCBI Taxonomy" id="1458930"/>
    <lineage>
        <taxon>Bacteria</taxon>
        <taxon>Bacillati</taxon>
        <taxon>Cyanobacteriota</taxon>
        <taxon>Cyanophyceae</taxon>
        <taxon>Oscillatoriophycideae</taxon>
        <taxon>Oscillatoriales</taxon>
        <taxon>Microcoleaceae</taxon>
        <taxon>Okeania</taxon>
    </lineage>
</organism>
<dbReference type="PANTHER" id="PTHR45691:SF6">
    <property type="entry name" value="PROTEIN DIAPHANOUS"/>
    <property type="match status" value="1"/>
</dbReference>
<evidence type="ECO:0000313" key="1">
    <source>
        <dbReference type="EMBL" id="RQH21042.1"/>
    </source>
</evidence>
<dbReference type="InterPro" id="IPR036700">
    <property type="entry name" value="BOBF_sf"/>
</dbReference>
<dbReference type="GO" id="GO:0030041">
    <property type="term" value="P:actin filament polymerization"/>
    <property type="evidence" value="ECO:0007669"/>
    <property type="project" value="TreeGrafter"/>
</dbReference>
<protein>
    <recommendedName>
        <fullName evidence="3">DUF5666 domain-containing protein</fullName>
    </recommendedName>
</protein>
<name>A0A3N6NU06_9CYAN</name>
<proteinExistence type="predicted"/>
<dbReference type="PANTHER" id="PTHR45691">
    <property type="entry name" value="PROTEIN DIAPHANOUS"/>
    <property type="match status" value="1"/>
</dbReference>
<dbReference type="EMBL" id="RCBY01000403">
    <property type="protein sequence ID" value="RQH21042.1"/>
    <property type="molecule type" value="Genomic_DNA"/>
</dbReference>
<sequence>MDDLNLTFMQIQPGSTISGIVAGFVDNGEDFTLNFSGGSTIVDTSPLDANQLGLNIGDPVNVLVAEFDGLEIDTIFMTRPDNSIILGSQTSPVPPPPQAALDPITGGIANPPSPAFNPVIPPQGNPIFSNTPTLEPPPELNPVIPPQGNPIFGTVLGIVDNDEFLLQDGNGTQILVDADLPDNQFLNVVPGEQVNVVGIFDNDNFDAFSITRPDGSVIFSNTPTLEPPPEFNPVIPPQGNPIFSNTPTLEPPPELNPVIPPQGNPIFGTVLGIVDNDEFLLQDGNGTQILVDADLPDNQFLNVVPGEQVNVVGIFDNDNFDAFSITRPDGSVIFSNTPTLEPPPEFNPVIPPQGNPIFSNTPILPPPPELNPIIPPQGNPIFGTVVGIVDNDEFILQDGNGTQILVDADLPDNQFLNVVPGEQVNVVGIFDNDNFDAFSITRPDGSVIFSNTPTLEPPPEFNPVIPPQGNPIFSNTPILPPPPELNPIIPPQGNPIFGTVAGIVDNDEFFWYDDDDDESFWDDNDRDDD</sequence>
<dbReference type="OrthoDB" id="453444at2"/>
<comment type="caution">
    <text evidence="1">The sequence shown here is derived from an EMBL/GenBank/DDBJ whole genome shotgun (WGS) entry which is preliminary data.</text>
</comment>